<evidence type="ECO:0000313" key="2">
    <source>
        <dbReference type="Proteomes" id="UP000528457"/>
    </source>
</evidence>
<dbReference type="Proteomes" id="UP000528457">
    <property type="component" value="Unassembled WGS sequence"/>
</dbReference>
<dbReference type="AlphaFoldDB" id="A0A7X0MWS7"/>
<proteinExistence type="predicted"/>
<keyword evidence="2" id="KW-1185">Reference proteome</keyword>
<accession>A0A7X0MWS7</accession>
<name>A0A7X0MWS7_9GAMM</name>
<protein>
    <submittedName>
        <fullName evidence="1">Putative transglutaminase-like cysteine proteinase</fullName>
    </submittedName>
</protein>
<reference evidence="1 2" key="1">
    <citation type="submission" date="2020-08" db="EMBL/GenBank/DDBJ databases">
        <title>Genomic Encyclopedia of Type Strains, Phase IV (KMG-IV): sequencing the most valuable type-strain genomes for metagenomic binning, comparative biology and taxonomic classification.</title>
        <authorList>
            <person name="Goeker M."/>
        </authorList>
    </citation>
    <scope>NUCLEOTIDE SEQUENCE [LARGE SCALE GENOMIC DNA]</scope>
    <source>
        <strain evidence="1 2">DSM 22368</strain>
    </source>
</reference>
<dbReference type="RefSeq" id="WP_166843957.1">
    <property type="nucleotide sequence ID" value="NZ_JAAONY010000003.1"/>
</dbReference>
<organism evidence="1 2">
    <name type="scientific">Pseudoteredinibacter isoporae</name>
    <dbReference type="NCBI Taxonomy" id="570281"/>
    <lineage>
        <taxon>Bacteria</taxon>
        <taxon>Pseudomonadati</taxon>
        <taxon>Pseudomonadota</taxon>
        <taxon>Gammaproteobacteria</taxon>
        <taxon>Cellvibrionales</taxon>
        <taxon>Cellvibrionaceae</taxon>
        <taxon>Pseudoteredinibacter</taxon>
    </lineage>
</organism>
<comment type="caution">
    <text evidence="1">The sequence shown here is derived from an EMBL/GenBank/DDBJ whole genome shotgun (WGS) entry which is preliminary data.</text>
</comment>
<dbReference type="Gene3D" id="3.10.620.30">
    <property type="match status" value="1"/>
</dbReference>
<dbReference type="PANTHER" id="PTHR39327:SF1">
    <property type="entry name" value="BLR5470 PROTEIN"/>
    <property type="match status" value="1"/>
</dbReference>
<sequence>MFSGASFLFLASVSLSSEPYSAITDRKIWTDDSHTVYQQKSDKLSAVNAWVNSVPYSYEKEDNWLDPDTFFTQGGDCEDYALAKMKILRSQGVPATQLRLVLVRNHLGLPHAVLLHSSGKMFDNSTLVLDSETDKIVPLYRRKDLTPFVSFSQSNIHVHKNGDWNAEVVFDGLPQHGNKWAAVQGAYNPTRPAEKL</sequence>
<dbReference type="EMBL" id="JACHHT010000003">
    <property type="protein sequence ID" value="MBB6523036.1"/>
    <property type="molecule type" value="Genomic_DNA"/>
</dbReference>
<dbReference type="InParanoid" id="A0A7X0MWS7"/>
<dbReference type="InterPro" id="IPR010319">
    <property type="entry name" value="Transglutaminase-like_Cys_pept"/>
</dbReference>
<dbReference type="Pfam" id="PF06035">
    <property type="entry name" value="Peptidase_C93"/>
    <property type="match status" value="1"/>
</dbReference>
<dbReference type="InterPro" id="IPR038765">
    <property type="entry name" value="Papain-like_cys_pep_sf"/>
</dbReference>
<evidence type="ECO:0000313" key="1">
    <source>
        <dbReference type="EMBL" id="MBB6523036.1"/>
    </source>
</evidence>
<dbReference type="SUPFAM" id="SSF54001">
    <property type="entry name" value="Cysteine proteinases"/>
    <property type="match status" value="1"/>
</dbReference>
<gene>
    <name evidence="1" type="ORF">HNR48_003338</name>
</gene>
<dbReference type="PANTHER" id="PTHR39327">
    <property type="match status" value="1"/>
</dbReference>